<gene>
    <name evidence="2" type="ORF">CLEP1334_LOCUS29943</name>
</gene>
<sequence length="236" mass="26514">MRSAHSPRLLEFRVIVLGPSHHVYTPRCALTKCTTYATPLGDIPVDAETCETLKASGMFDAMELDVDEAEHSIELHLPYIVQVMRGQPFALVPILVGALSDQSEEIYGKLLAPLLLDTRNLFVVSSDFCHWGRRFRYTYFDRAHGEIHASIEALDRKGMALIESQDPGAFAAYQKHFGNTICGRHPIAVLLHCLRACTTRKHELRFIRYAQSSKVQSMDDSSVSYASAVIWSTDEE</sequence>
<evidence type="ECO:0008006" key="3">
    <source>
        <dbReference type="Google" id="ProtNLM"/>
    </source>
</evidence>
<dbReference type="Gene3D" id="3.40.830.10">
    <property type="entry name" value="LigB-like"/>
    <property type="match status" value="1"/>
</dbReference>
<evidence type="ECO:0000256" key="1">
    <source>
        <dbReference type="ARBA" id="ARBA00006315"/>
    </source>
</evidence>
<dbReference type="EMBL" id="HBER01060023">
    <property type="protein sequence ID" value="CAD8554652.1"/>
    <property type="molecule type" value="Transcribed_RNA"/>
</dbReference>
<accession>A0A7S0P7R6</accession>
<dbReference type="NCBIfam" id="TIGR04336">
    <property type="entry name" value="AmmeMemoSam_B"/>
    <property type="match status" value="1"/>
</dbReference>
<dbReference type="PANTHER" id="PTHR11060:SF0">
    <property type="entry name" value="PROTEIN MEMO1"/>
    <property type="match status" value="1"/>
</dbReference>
<protein>
    <recommendedName>
        <fullName evidence="3">Protein MEMO1</fullName>
    </recommendedName>
</protein>
<dbReference type="InterPro" id="IPR002737">
    <property type="entry name" value="MEMO1_fam"/>
</dbReference>
<dbReference type="Pfam" id="PF01875">
    <property type="entry name" value="Memo"/>
    <property type="match status" value="1"/>
</dbReference>
<comment type="similarity">
    <text evidence="1">Belongs to the MEMO1 family.</text>
</comment>
<evidence type="ECO:0000313" key="2">
    <source>
        <dbReference type="EMBL" id="CAD8554652.1"/>
    </source>
</evidence>
<dbReference type="AlphaFoldDB" id="A0A7S0P7R6"/>
<organism evidence="2">
    <name type="scientific">Calcidiscus leptoporus</name>
    <dbReference type="NCBI Taxonomy" id="127549"/>
    <lineage>
        <taxon>Eukaryota</taxon>
        <taxon>Haptista</taxon>
        <taxon>Haptophyta</taxon>
        <taxon>Prymnesiophyceae</taxon>
        <taxon>Coccolithales</taxon>
        <taxon>Calcidiscaceae</taxon>
        <taxon>Calcidiscus</taxon>
    </lineage>
</organism>
<reference evidence="2" key="1">
    <citation type="submission" date="2021-01" db="EMBL/GenBank/DDBJ databases">
        <authorList>
            <person name="Corre E."/>
            <person name="Pelletier E."/>
            <person name="Niang G."/>
            <person name="Scheremetjew M."/>
            <person name="Finn R."/>
            <person name="Kale V."/>
            <person name="Holt S."/>
            <person name="Cochrane G."/>
            <person name="Meng A."/>
            <person name="Brown T."/>
            <person name="Cohen L."/>
        </authorList>
    </citation>
    <scope>NUCLEOTIDE SEQUENCE</scope>
    <source>
        <strain evidence="2">RCC1130</strain>
    </source>
</reference>
<dbReference type="CDD" id="cd07361">
    <property type="entry name" value="MEMO_like"/>
    <property type="match status" value="1"/>
</dbReference>
<proteinExistence type="inferred from homology"/>
<dbReference type="PANTHER" id="PTHR11060">
    <property type="entry name" value="PROTEIN MEMO1"/>
    <property type="match status" value="1"/>
</dbReference>
<name>A0A7S0P7R6_9EUKA</name>